<dbReference type="CDD" id="cd03789">
    <property type="entry name" value="GT9_LPS_heptosyltransferase"/>
    <property type="match status" value="1"/>
</dbReference>
<reference evidence="4" key="1">
    <citation type="journal article" date="2015" name="PeerJ">
        <title>First genomic representation of candidate bacterial phylum KSB3 points to enhanced environmental sensing as a trigger of wastewater bulking.</title>
        <authorList>
            <person name="Sekiguchi Y."/>
            <person name="Ohashi A."/>
            <person name="Parks D.H."/>
            <person name="Yamauchi T."/>
            <person name="Tyson G.W."/>
            <person name="Hugenholtz P."/>
        </authorList>
    </citation>
    <scope>NUCLEOTIDE SEQUENCE [LARGE SCALE GENOMIC DNA]</scope>
</reference>
<gene>
    <name evidence="4" type="ORF">U14_00796</name>
</gene>
<dbReference type="InterPro" id="IPR002201">
    <property type="entry name" value="Glyco_trans_9"/>
</dbReference>
<evidence type="ECO:0000256" key="2">
    <source>
        <dbReference type="ARBA" id="ARBA00022679"/>
    </source>
</evidence>
<protein>
    <submittedName>
        <fullName evidence="4">Glycosyl transferase, family 9</fullName>
    </submittedName>
</protein>
<accession>A0A0S6VQU6</accession>
<sequence>MQLSKKVFIDRLLGRLLCFILIPFVRLIGILLRRDHSIHDGNTRCIAVAKYYGLGSIIHATPMLRALKQTYPEARVIFLTRQANQDLFAHLVDVDEVLFVEDRTFLKFLSSNFRICLTLIMRRVDLFFDLELFSAYGALVSLSSLARNRIGFFCGKDTDFKTWIYTHLIYFNFQMPVRFCYLQLARVANVSQDVSTELTTLIIPDELREAARSKLNAIVKHRGNGLIAINVNASELSLERRWLPERFAEVIRHFSSQNYTLLLVGSRGEQAYAQQVAEMAGEVGERVHNVAGEFVFSEFLALLQECDALLTNDSGIMNFGYALHVPTLSLFGPCHPAQYHIPSNMTRYLYQPVFCSPCVHLLYEAPCKGRAYCMAQIETSAVITQLEALLRGTVFELDAPLMPSILLSTDSSVLGLLRAK</sequence>
<dbReference type="PANTHER" id="PTHR30160">
    <property type="entry name" value="TETRAACYLDISACCHARIDE 4'-KINASE-RELATED"/>
    <property type="match status" value="1"/>
</dbReference>
<organism evidence="4">
    <name type="scientific">Candidatus Moduliflexus flocculans</name>
    <dbReference type="NCBI Taxonomy" id="1499966"/>
    <lineage>
        <taxon>Bacteria</taxon>
        <taxon>Candidatus Moduliflexota</taxon>
        <taxon>Candidatus Moduliflexia</taxon>
        <taxon>Candidatus Moduliflexales</taxon>
        <taxon>Candidatus Moduliflexaceae</taxon>
    </lineage>
</organism>
<dbReference type="Gene3D" id="3.40.50.2000">
    <property type="entry name" value="Glycogen Phosphorylase B"/>
    <property type="match status" value="2"/>
</dbReference>
<keyword evidence="3" id="KW-0812">Transmembrane</keyword>
<keyword evidence="3" id="KW-1133">Transmembrane helix</keyword>
<evidence type="ECO:0000313" key="5">
    <source>
        <dbReference type="Proteomes" id="UP000030700"/>
    </source>
</evidence>
<keyword evidence="3" id="KW-0472">Membrane</keyword>
<proteinExistence type="predicted"/>
<evidence type="ECO:0000256" key="1">
    <source>
        <dbReference type="ARBA" id="ARBA00022676"/>
    </source>
</evidence>
<dbReference type="GO" id="GO:0005829">
    <property type="term" value="C:cytosol"/>
    <property type="evidence" value="ECO:0007669"/>
    <property type="project" value="TreeGrafter"/>
</dbReference>
<keyword evidence="1" id="KW-0328">Glycosyltransferase</keyword>
<dbReference type="SUPFAM" id="SSF53756">
    <property type="entry name" value="UDP-Glycosyltransferase/glycogen phosphorylase"/>
    <property type="match status" value="1"/>
</dbReference>
<dbReference type="Pfam" id="PF01075">
    <property type="entry name" value="Glyco_transf_9"/>
    <property type="match status" value="1"/>
</dbReference>
<dbReference type="HOGENOM" id="CLU_038371_0_0_0"/>
<evidence type="ECO:0000313" key="4">
    <source>
        <dbReference type="EMBL" id="GAK49573.1"/>
    </source>
</evidence>
<dbReference type="GO" id="GO:0009244">
    <property type="term" value="P:lipopolysaccharide core region biosynthetic process"/>
    <property type="evidence" value="ECO:0007669"/>
    <property type="project" value="TreeGrafter"/>
</dbReference>
<dbReference type="STRING" id="1499966.U14_00796"/>
<dbReference type="Proteomes" id="UP000030700">
    <property type="component" value="Unassembled WGS sequence"/>
</dbReference>
<dbReference type="GO" id="GO:0008713">
    <property type="term" value="F:ADP-heptose-lipopolysaccharide heptosyltransferase activity"/>
    <property type="evidence" value="ECO:0007669"/>
    <property type="project" value="TreeGrafter"/>
</dbReference>
<keyword evidence="2 4" id="KW-0808">Transferase</keyword>
<feature type="transmembrane region" description="Helical" evidence="3">
    <location>
        <begin position="12"/>
        <end position="32"/>
    </location>
</feature>
<name>A0A0S6VQU6_9BACT</name>
<evidence type="ECO:0000256" key="3">
    <source>
        <dbReference type="SAM" id="Phobius"/>
    </source>
</evidence>
<dbReference type="EMBL" id="DF820455">
    <property type="protein sequence ID" value="GAK49573.1"/>
    <property type="molecule type" value="Genomic_DNA"/>
</dbReference>
<dbReference type="InterPro" id="IPR051199">
    <property type="entry name" value="LPS_LOS_Heptosyltrfase"/>
</dbReference>
<keyword evidence="5" id="KW-1185">Reference proteome</keyword>
<dbReference type="AlphaFoldDB" id="A0A0S6VQU6"/>